<dbReference type="AlphaFoldDB" id="A0A3N0CGA8"/>
<dbReference type="RefSeq" id="WP_123227774.1">
    <property type="nucleotide sequence ID" value="NZ_RJSE01000007.1"/>
</dbReference>
<dbReference type="InterPro" id="IPR013149">
    <property type="entry name" value="ADH-like_C"/>
</dbReference>
<name>A0A3N0CGA8_9ACTN</name>
<dbReference type="Proteomes" id="UP000267128">
    <property type="component" value="Unassembled WGS sequence"/>
</dbReference>
<dbReference type="InterPro" id="IPR051397">
    <property type="entry name" value="Zn-ADH-like_protein"/>
</dbReference>
<protein>
    <submittedName>
        <fullName evidence="2">NADPH:quinone oxidoreductase family protein</fullName>
    </submittedName>
</protein>
<dbReference type="SMART" id="SM00829">
    <property type="entry name" value="PKS_ER"/>
    <property type="match status" value="1"/>
</dbReference>
<sequence length="327" mass="34239">MKAWRVSRLGEPAAVMELVEVEDPRPGPGQLTVRVLASPANFPDVLMCRGEYQVKPELPFHPGIELCGEVLAVGAGVTERRVGDRVLGASVLPYGGFAEQALMEVGTTFAAPPELDDAEAAALYVGYQTGWFGLHRRTSLQPGQTLLVHAAAGGVGSAAIQLGKAAGARVIGVVGGPEKAEVARALGADVVVDRHQQDFVEVVKAETGGRGADVIYDPVGGETYARSTKCIAFEGSILVIGFAGGAIQTAALNHALVKNYSIVGLHWGLYTQRDPRLVQECHDALCDLAARGLIKPLVSERLALPDLAAGVQRLADGVTVGRVALQA</sequence>
<dbReference type="Pfam" id="PF08240">
    <property type="entry name" value="ADH_N"/>
    <property type="match status" value="1"/>
</dbReference>
<keyword evidence="3" id="KW-1185">Reference proteome</keyword>
<dbReference type="PROSITE" id="PS01162">
    <property type="entry name" value="QOR_ZETA_CRYSTAL"/>
    <property type="match status" value="1"/>
</dbReference>
<dbReference type="InterPro" id="IPR020843">
    <property type="entry name" value="ER"/>
</dbReference>
<dbReference type="PANTHER" id="PTHR43677:SF4">
    <property type="entry name" value="QUINONE OXIDOREDUCTASE-LIKE PROTEIN 2"/>
    <property type="match status" value="1"/>
</dbReference>
<dbReference type="SUPFAM" id="SSF50129">
    <property type="entry name" value="GroES-like"/>
    <property type="match status" value="1"/>
</dbReference>
<evidence type="ECO:0000313" key="3">
    <source>
        <dbReference type="Proteomes" id="UP000267128"/>
    </source>
</evidence>
<dbReference type="GO" id="GO:0008270">
    <property type="term" value="F:zinc ion binding"/>
    <property type="evidence" value="ECO:0007669"/>
    <property type="project" value="InterPro"/>
</dbReference>
<comment type="caution">
    <text evidence="2">The sequence shown here is derived from an EMBL/GenBank/DDBJ whole genome shotgun (WGS) entry which is preliminary data.</text>
</comment>
<dbReference type="OrthoDB" id="4190732at2"/>
<dbReference type="Gene3D" id="3.40.50.720">
    <property type="entry name" value="NAD(P)-binding Rossmann-like Domain"/>
    <property type="match status" value="1"/>
</dbReference>
<proteinExistence type="predicted"/>
<dbReference type="GO" id="GO:0016491">
    <property type="term" value="F:oxidoreductase activity"/>
    <property type="evidence" value="ECO:0007669"/>
    <property type="project" value="InterPro"/>
</dbReference>
<dbReference type="InterPro" id="IPR002364">
    <property type="entry name" value="Quin_OxRdtase/zeta-crystal_CS"/>
</dbReference>
<dbReference type="InterPro" id="IPR013154">
    <property type="entry name" value="ADH-like_N"/>
</dbReference>
<accession>A0A3N0CGA8</accession>
<dbReference type="EMBL" id="RJSE01000007">
    <property type="protein sequence ID" value="RNL62478.1"/>
    <property type="molecule type" value="Genomic_DNA"/>
</dbReference>
<dbReference type="Pfam" id="PF00107">
    <property type="entry name" value="ADH_zinc_N"/>
    <property type="match status" value="1"/>
</dbReference>
<dbReference type="CDD" id="cd08241">
    <property type="entry name" value="QOR1"/>
    <property type="match status" value="1"/>
</dbReference>
<feature type="domain" description="Enoyl reductase (ER)" evidence="1">
    <location>
        <begin position="7"/>
        <end position="325"/>
    </location>
</feature>
<evidence type="ECO:0000259" key="1">
    <source>
        <dbReference type="SMART" id="SM00829"/>
    </source>
</evidence>
<dbReference type="InterPro" id="IPR011032">
    <property type="entry name" value="GroES-like_sf"/>
</dbReference>
<reference evidence="2 3" key="1">
    <citation type="submission" date="2018-11" db="EMBL/GenBank/DDBJ databases">
        <authorList>
            <person name="Li F."/>
        </authorList>
    </citation>
    <scope>NUCLEOTIDE SEQUENCE [LARGE SCALE GENOMIC DNA]</scope>
    <source>
        <strain evidence="2 3">Gsoil 097</strain>
    </source>
</reference>
<evidence type="ECO:0000313" key="2">
    <source>
        <dbReference type="EMBL" id="RNL62478.1"/>
    </source>
</evidence>
<dbReference type="InterPro" id="IPR036291">
    <property type="entry name" value="NAD(P)-bd_dom_sf"/>
</dbReference>
<dbReference type="PANTHER" id="PTHR43677">
    <property type="entry name" value="SHORT-CHAIN DEHYDROGENASE/REDUCTASE"/>
    <property type="match status" value="1"/>
</dbReference>
<gene>
    <name evidence="2" type="ORF">EFK50_11950</name>
</gene>
<organism evidence="2 3">
    <name type="scientific">Nocardioides marmoriginsengisoli</name>
    <dbReference type="NCBI Taxonomy" id="661483"/>
    <lineage>
        <taxon>Bacteria</taxon>
        <taxon>Bacillati</taxon>
        <taxon>Actinomycetota</taxon>
        <taxon>Actinomycetes</taxon>
        <taxon>Propionibacteriales</taxon>
        <taxon>Nocardioidaceae</taxon>
        <taxon>Nocardioides</taxon>
    </lineage>
</organism>
<dbReference type="SUPFAM" id="SSF51735">
    <property type="entry name" value="NAD(P)-binding Rossmann-fold domains"/>
    <property type="match status" value="1"/>
</dbReference>
<dbReference type="Gene3D" id="3.90.180.10">
    <property type="entry name" value="Medium-chain alcohol dehydrogenases, catalytic domain"/>
    <property type="match status" value="1"/>
</dbReference>